<dbReference type="OrthoDB" id="3593005at2759"/>
<accession>A0A2J6S1S3</accession>
<feature type="transmembrane region" description="Helical" evidence="1">
    <location>
        <begin position="248"/>
        <end position="266"/>
    </location>
</feature>
<name>A0A2J6S1S3_HYAVF</name>
<organism evidence="4 5">
    <name type="scientific">Hyaloscypha variabilis (strain UAMH 11265 / GT02V1 / F)</name>
    <name type="common">Meliniomyces variabilis</name>
    <dbReference type="NCBI Taxonomy" id="1149755"/>
    <lineage>
        <taxon>Eukaryota</taxon>
        <taxon>Fungi</taxon>
        <taxon>Dikarya</taxon>
        <taxon>Ascomycota</taxon>
        <taxon>Pezizomycotina</taxon>
        <taxon>Leotiomycetes</taxon>
        <taxon>Helotiales</taxon>
        <taxon>Hyaloscyphaceae</taxon>
        <taxon>Hyaloscypha</taxon>
        <taxon>Hyaloscypha variabilis</taxon>
    </lineage>
</organism>
<keyword evidence="5" id="KW-1185">Reference proteome</keyword>
<dbReference type="Proteomes" id="UP000235786">
    <property type="component" value="Unassembled WGS sequence"/>
</dbReference>
<proteinExistence type="predicted"/>
<feature type="signal peptide" evidence="2">
    <location>
        <begin position="1"/>
        <end position="23"/>
    </location>
</feature>
<protein>
    <recommendedName>
        <fullName evidence="3">DUF7136 domain-containing protein</fullName>
    </recommendedName>
</protein>
<feature type="domain" description="DUF7136" evidence="3">
    <location>
        <begin position="25"/>
        <end position="236"/>
    </location>
</feature>
<keyword evidence="1" id="KW-1133">Transmembrane helix</keyword>
<evidence type="ECO:0000313" key="5">
    <source>
        <dbReference type="Proteomes" id="UP000235786"/>
    </source>
</evidence>
<keyword evidence="1" id="KW-0812">Transmembrane</keyword>
<keyword evidence="1" id="KW-0472">Membrane</keyword>
<keyword evidence="2" id="KW-0732">Signal</keyword>
<feature type="chain" id="PRO_5014425461" description="DUF7136 domain-containing protein" evidence="2">
    <location>
        <begin position="24"/>
        <end position="270"/>
    </location>
</feature>
<reference evidence="4 5" key="1">
    <citation type="submission" date="2016-04" db="EMBL/GenBank/DDBJ databases">
        <title>A degradative enzymes factory behind the ericoid mycorrhizal symbiosis.</title>
        <authorList>
            <consortium name="DOE Joint Genome Institute"/>
            <person name="Martino E."/>
            <person name="Morin E."/>
            <person name="Grelet G."/>
            <person name="Kuo A."/>
            <person name="Kohler A."/>
            <person name="Daghino S."/>
            <person name="Barry K."/>
            <person name="Choi C."/>
            <person name="Cichocki N."/>
            <person name="Clum A."/>
            <person name="Copeland A."/>
            <person name="Hainaut M."/>
            <person name="Haridas S."/>
            <person name="Labutti K."/>
            <person name="Lindquist E."/>
            <person name="Lipzen A."/>
            <person name="Khouja H.-R."/>
            <person name="Murat C."/>
            <person name="Ohm R."/>
            <person name="Olson A."/>
            <person name="Spatafora J."/>
            <person name="Veneault-Fourrey C."/>
            <person name="Henrissat B."/>
            <person name="Grigoriev I."/>
            <person name="Martin F."/>
            <person name="Perotto S."/>
        </authorList>
    </citation>
    <scope>NUCLEOTIDE SEQUENCE [LARGE SCALE GENOMIC DNA]</scope>
    <source>
        <strain evidence="4 5">F</strain>
    </source>
</reference>
<evidence type="ECO:0000256" key="1">
    <source>
        <dbReference type="SAM" id="Phobius"/>
    </source>
</evidence>
<sequence length="270" mass="27989">MNMSPPPNFALVALLCVAVPAFATTFPTTVEVDLMFPRNDTYGPTALFPFVFAFQNALLAPSLDPGFDISLREITSPNTTGYGLALDVSATNFSRSDPLYVYTSITSLPAAAYRLEWSFGASNCSDQGTFTLGGGFREQSVEFTIQAGAPLPDLVSTATSTECADISHFAFNLTGTLNVPIPAQDDNRDTCAVLSDTQPLVPGNPCAVQVSNVTASSIEAALTATACAAVSPVVSCPKTNAASSGRDIGFAGWVAVLGGLAAALVVSQLL</sequence>
<evidence type="ECO:0000313" key="4">
    <source>
        <dbReference type="EMBL" id="PMD44714.1"/>
    </source>
</evidence>
<evidence type="ECO:0000259" key="3">
    <source>
        <dbReference type="Pfam" id="PF23584"/>
    </source>
</evidence>
<dbReference type="STRING" id="1149755.A0A2J6S1S3"/>
<gene>
    <name evidence="4" type="ORF">L207DRAFT_285717</name>
</gene>
<dbReference type="InterPro" id="IPR055560">
    <property type="entry name" value="DUF7136"/>
</dbReference>
<evidence type="ECO:0000256" key="2">
    <source>
        <dbReference type="SAM" id="SignalP"/>
    </source>
</evidence>
<dbReference type="EMBL" id="KZ613941">
    <property type="protein sequence ID" value="PMD44714.1"/>
    <property type="molecule type" value="Genomic_DNA"/>
</dbReference>
<dbReference type="Pfam" id="PF23584">
    <property type="entry name" value="DUF7136"/>
    <property type="match status" value="1"/>
</dbReference>
<dbReference type="AlphaFoldDB" id="A0A2J6S1S3"/>